<dbReference type="InterPro" id="IPR001452">
    <property type="entry name" value="SH3_domain"/>
</dbReference>
<dbReference type="Gene3D" id="3.30.505.10">
    <property type="entry name" value="SH2 domain"/>
    <property type="match status" value="1"/>
</dbReference>
<dbReference type="EC" id="2.7.10.2" evidence="13"/>
<comment type="similarity">
    <text evidence="13">Belongs to the protein kinase superfamily. Tyr protein kinase family.</text>
</comment>
<dbReference type="PROSITE" id="PS00107">
    <property type="entry name" value="PROTEIN_KINASE_ATP"/>
    <property type="match status" value="1"/>
</dbReference>
<keyword evidence="19" id="KW-1185">Reference proteome</keyword>
<dbReference type="PROSITE" id="PS50011">
    <property type="entry name" value="PROTEIN_KINASE_DOM"/>
    <property type="match status" value="1"/>
</dbReference>
<dbReference type="Pfam" id="PF00017">
    <property type="entry name" value="SH2"/>
    <property type="match status" value="1"/>
</dbReference>
<evidence type="ECO:0000256" key="6">
    <source>
        <dbReference type="ARBA" id="ARBA00022840"/>
    </source>
</evidence>
<dbReference type="OrthoDB" id="28230at2759"/>
<comment type="caution">
    <text evidence="18">The sequence shown here is derived from an EMBL/GenBank/DDBJ whole genome shotgun (WGS) entry which is preliminary data.</text>
</comment>
<dbReference type="FunFam" id="3.30.200.20:FF:000053">
    <property type="entry name" value="Tyrosine-protein kinase"/>
    <property type="match status" value="1"/>
</dbReference>
<dbReference type="GO" id="GO:0004715">
    <property type="term" value="F:non-membrane spanning protein tyrosine kinase activity"/>
    <property type="evidence" value="ECO:0007669"/>
    <property type="project" value="UniProtKB-EC"/>
</dbReference>
<keyword evidence="6 12" id="KW-0067">ATP-binding</keyword>
<dbReference type="SUPFAM" id="SSF50044">
    <property type="entry name" value="SH3-domain"/>
    <property type="match status" value="1"/>
</dbReference>
<keyword evidence="1 11" id="KW-0728">SH3 domain</keyword>
<feature type="domain" description="SH2" evidence="15">
    <location>
        <begin position="216"/>
        <end position="315"/>
    </location>
</feature>
<dbReference type="InterPro" id="IPR050198">
    <property type="entry name" value="Non-receptor_tyrosine_kinases"/>
</dbReference>
<dbReference type="Proteomes" id="UP000215902">
    <property type="component" value="Unassembled WGS sequence"/>
</dbReference>
<keyword evidence="4 12" id="KW-0547">Nucleotide-binding</keyword>
<feature type="domain" description="Protein kinase" evidence="17">
    <location>
        <begin position="340"/>
        <end position="596"/>
    </location>
</feature>
<evidence type="ECO:0000313" key="18">
    <source>
        <dbReference type="EMBL" id="PAA53971.1"/>
    </source>
</evidence>
<dbReference type="AlphaFoldDB" id="A0A267DXE6"/>
<feature type="binding site" evidence="12">
    <location>
        <position position="368"/>
    </location>
    <ligand>
        <name>ATP</name>
        <dbReference type="ChEBI" id="CHEBI:30616"/>
    </ligand>
</feature>
<evidence type="ECO:0000259" key="15">
    <source>
        <dbReference type="PROSITE" id="PS50001"/>
    </source>
</evidence>
<dbReference type="PROSITE" id="PS50002">
    <property type="entry name" value="SH3"/>
    <property type="match status" value="1"/>
</dbReference>
<evidence type="ECO:0000256" key="12">
    <source>
        <dbReference type="PROSITE-ProRule" id="PRU10141"/>
    </source>
</evidence>
<protein>
    <recommendedName>
        <fullName evidence="13">Tyrosine-protein kinase</fullName>
        <ecNumber evidence="13">2.7.10.2</ecNumber>
    </recommendedName>
</protein>
<evidence type="ECO:0000313" key="19">
    <source>
        <dbReference type="Proteomes" id="UP000215902"/>
    </source>
</evidence>
<name>A0A267DXE6_9PLAT</name>
<organism evidence="18 19">
    <name type="scientific">Macrostomum lignano</name>
    <dbReference type="NCBI Taxonomy" id="282301"/>
    <lineage>
        <taxon>Eukaryota</taxon>
        <taxon>Metazoa</taxon>
        <taxon>Spiralia</taxon>
        <taxon>Lophotrochozoa</taxon>
        <taxon>Platyhelminthes</taxon>
        <taxon>Rhabditophora</taxon>
        <taxon>Macrostomorpha</taxon>
        <taxon>Macrostomida</taxon>
        <taxon>Macrostomidae</taxon>
        <taxon>Macrostomum</taxon>
    </lineage>
</organism>
<gene>
    <name evidence="18" type="ORF">BOX15_Mlig003612g2</name>
</gene>
<dbReference type="InterPro" id="IPR020635">
    <property type="entry name" value="Tyr_kinase_cat_dom"/>
</dbReference>
<dbReference type="InterPro" id="IPR000980">
    <property type="entry name" value="SH2"/>
</dbReference>
<evidence type="ECO:0000259" key="17">
    <source>
        <dbReference type="PROSITE" id="PS50011"/>
    </source>
</evidence>
<dbReference type="Pfam" id="PF07714">
    <property type="entry name" value="PK_Tyr_Ser-Thr"/>
    <property type="match status" value="1"/>
</dbReference>
<comment type="catalytic activity">
    <reaction evidence="9 13">
        <text>L-tyrosyl-[protein] + ATP = O-phospho-L-tyrosyl-[protein] + ADP + H(+)</text>
        <dbReference type="Rhea" id="RHEA:10596"/>
        <dbReference type="Rhea" id="RHEA-COMP:10136"/>
        <dbReference type="Rhea" id="RHEA-COMP:20101"/>
        <dbReference type="ChEBI" id="CHEBI:15378"/>
        <dbReference type="ChEBI" id="CHEBI:30616"/>
        <dbReference type="ChEBI" id="CHEBI:46858"/>
        <dbReference type="ChEBI" id="CHEBI:61978"/>
        <dbReference type="ChEBI" id="CHEBI:456216"/>
        <dbReference type="EC" id="2.7.10.2"/>
    </reaction>
</comment>
<feature type="compositionally biased region" description="Polar residues" evidence="14">
    <location>
        <begin position="41"/>
        <end position="55"/>
    </location>
</feature>
<keyword evidence="7 10" id="KW-0727">SH2 domain</keyword>
<dbReference type="PANTHER" id="PTHR24418">
    <property type="entry name" value="TYROSINE-PROTEIN KINASE"/>
    <property type="match status" value="1"/>
</dbReference>
<dbReference type="SMART" id="SM00252">
    <property type="entry name" value="SH2"/>
    <property type="match status" value="1"/>
</dbReference>
<evidence type="ECO:0000256" key="9">
    <source>
        <dbReference type="ARBA" id="ARBA00051245"/>
    </source>
</evidence>
<evidence type="ECO:0000256" key="4">
    <source>
        <dbReference type="ARBA" id="ARBA00022741"/>
    </source>
</evidence>
<dbReference type="InterPro" id="IPR001245">
    <property type="entry name" value="Ser-Thr/Tyr_kinase_cat_dom"/>
</dbReference>
<evidence type="ECO:0000256" key="2">
    <source>
        <dbReference type="ARBA" id="ARBA00022553"/>
    </source>
</evidence>
<dbReference type="CDD" id="cd09933">
    <property type="entry name" value="SH2_Src_family"/>
    <property type="match status" value="1"/>
</dbReference>
<dbReference type="InterPro" id="IPR017441">
    <property type="entry name" value="Protein_kinase_ATP_BS"/>
</dbReference>
<dbReference type="InterPro" id="IPR011009">
    <property type="entry name" value="Kinase-like_dom_sf"/>
</dbReference>
<dbReference type="STRING" id="282301.A0A267DXE6"/>
<keyword evidence="8 13" id="KW-0829">Tyrosine-protein kinase</keyword>
<evidence type="ECO:0000256" key="11">
    <source>
        <dbReference type="PROSITE-ProRule" id="PRU00192"/>
    </source>
</evidence>
<evidence type="ECO:0000259" key="16">
    <source>
        <dbReference type="PROSITE" id="PS50002"/>
    </source>
</evidence>
<evidence type="ECO:0000256" key="1">
    <source>
        <dbReference type="ARBA" id="ARBA00022443"/>
    </source>
</evidence>
<evidence type="ECO:0000256" key="13">
    <source>
        <dbReference type="RuleBase" id="RU362096"/>
    </source>
</evidence>
<accession>A0A267DXE6</accession>
<dbReference type="SMART" id="SM00326">
    <property type="entry name" value="SH3"/>
    <property type="match status" value="1"/>
</dbReference>
<dbReference type="FunFam" id="1.10.510.10:FF:000399">
    <property type="entry name" value="Tyrosine-protein kinase"/>
    <property type="match status" value="1"/>
</dbReference>
<evidence type="ECO:0000256" key="5">
    <source>
        <dbReference type="ARBA" id="ARBA00022777"/>
    </source>
</evidence>
<dbReference type="Pfam" id="PF00018">
    <property type="entry name" value="SH3_1"/>
    <property type="match status" value="1"/>
</dbReference>
<feature type="compositionally biased region" description="Low complexity" evidence="14">
    <location>
        <begin position="83"/>
        <end position="97"/>
    </location>
</feature>
<dbReference type="InterPro" id="IPR008266">
    <property type="entry name" value="Tyr_kinase_AS"/>
</dbReference>
<sequence>MGGCATRQKELHDPASSSSPMSKPRSAKQANLATPSKEESLQQQQPLHGTPSRQHQLVKGCSLNNSPQHALQSPKVRRASAGQQPLQQQQQQQQQQQSESPCRRSCNNSTPVPLIVNSSRTSSLKQPQQPSPQPQYCGGDTGGGNLGQQPVTLLVATFNYVARTEGELSFETGDYLTLVEAVETDWWLVDHWRTKVRGYVPRALVASQNSLDANSWFLGQLSRKEAERQLLMLGNPRGTFLVRESETHRESYSLSVLDLDKATGRDTVKHYRIRLLDNGAGFYITSRRKFPTMQALIDNYTEHPDGLCCCLTRPCPKPLPILADLSFQTRDQWEIPREQLCLLEQLGSGQFGEVWRALFNDRKEVAVKMLKTGSMSRADFLKEAKIMKRLRHPKLVQLFAVCTGEDPVFIVTELMSHGSLLAHLRDSRPLLELDVLVDILGQVASGMAYLEAEKFIHRDLAARNILVGDNNTVKVADFGLSRAIGDADGGEYTAKQGAKFPIKWTSPEAALLGRFSIKSDIWSFGIVVFEVVTRGQVPYAGMSNTETLSAVENGYRMPKPVECPDGLYEVMLACWEEQPDQRPTFEYLRNFFDDFFPATEPSYRLATQDQVV</sequence>
<feature type="region of interest" description="Disordered" evidence="14">
    <location>
        <begin position="1"/>
        <end position="143"/>
    </location>
</feature>
<feature type="compositionally biased region" description="Polar residues" evidence="14">
    <location>
        <begin position="62"/>
        <end position="71"/>
    </location>
</feature>
<dbReference type="EMBL" id="NIVC01002992">
    <property type="protein sequence ID" value="PAA53971.1"/>
    <property type="molecule type" value="Genomic_DNA"/>
</dbReference>
<dbReference type="PROSITE" id="PS00109">
    <property type="entry name" value="PROTEIN_KINASE_TYR"/>
    <property type="match status" value="1"/>
</dbReference>
<dbReference type="GO" id="GO:0005524">
    <property type="term" value="F:ATP binding"/>
    <property type="evidence" value="ECO:0007669"/>
    <property type="project" value="UniProtKB-UniRule"/>
</dbReference>
<dbReference type="PROSITE" id="PS50001">
    <property type="entry name" value="SH2"/>
    <property type="match status" value="1"/>
</dbReference>
<dbReference type="FunFam" id="3.30.505.10:FF:000001">
    <property type="entry name" value="Tyrosine-protein kinase"/>
    <property type="match status" value="1"/>
</dbReference>
<dbReference type="PRINTS" id="PR00401">
    <property type="entry name" value="SH2DOMAIN"/>
</dbReference>
<dbReference type="Gene3D" id="1.10.510.10">
    <property type="entry name" value="Transferase(Phosphotransferase) domain 1"/>
    <property type="match status" value="1"/>
</dbReference>
<keyword evidence="2" id="KW-0597">Phosphoprotein</keyword>
<evidence type="ECO:0000256" key="3">
    <source>
        <dbReference type="ARBA" id="ARBA00022679"/>
    </source>
</evidence>
<reference evidence="18 19" key="1">
    <citation type="submission" date="2017-06" db="EMBL/GenBank/DDBJ databases">
        <title>A platform for efficient transgenesis in Macrostomum lignano, a flatworm model organism for stem cell research.</title>
        <authorList>
            <person name="Berezikov E."/>
        </authorList>
    </citation>
    <scope>NUCLEOTIDE SEQUENCE [LARGE SCALE GENOMIC DNA]</scope>
    <source>
        <strain evidence="18">DV1</strain>
        <tissue evidence="18">Whole organism</tissue>
    </source>
</reference>
<dbReference type="InterPro" id="IPR000719">
    <property type="entry name" value="Prot_kinase_dom"/>
</dbReference>
<proteinExistence type="inferred from homology"/>
<dbReference type="SUPFAM" id="SSF56112">
    <property type="entry name" value="Protein kinase-like (PK-like)"/>
    <property type="match status" value="1"/>
</dbReference>
<evidence type="ECO:0000256" key="10">
    <source>
        <dbReference type="PROSITE-ProRule" id="PRU00191"/>
    </source>
</evidence>
<keyword evidence="5 13" id="KW-0418">Kinase</keyword>
<evidence type="ECO:0000256" key="14">
    <source>
        <dbReference type="SAM" id="MobiDB-lite"/>
    </source>
</evidence>
<dbReference type="SUPFAM" id="SSF55550">
    <property type="entry name" value="SH2 domain"/>
    <property type="match status" value="1"/>
</dbReference>
<evidence type="ECO:0000256" key="8">
    <source>
        <dbReference type="ARBA" id="ARBA00023137"/>
    </source>
</evidence>
<dbReference type="InterPro" id="IPR036028">
    <property type="entry name" value="SH3-like_dom_sf"/>
</dbReference>
<feature type="domain" description="SH3" evidence="16">
    <location>
        <begin position="149"/>
        <end position="210"/>
    </location>
</feature>
<dbReference type="SMART" id="SM00219">
    <property type="entry name" value="TyrKc"/>
    <property type="match status" value="1"/>
</dbReference>
<keyword evidence="3 13" id="KW-0808">Transferase</keyword>
<dbReference type="InterPro" id="IPR036860">
    <property type="entry name" value="SH2_dom_sf"/>
</dbReference>
<feature type="compositionally biased region" description="Polar residues" evidence="14">
    <location>
        <begin position="105"/>
        <end position="125"/>
    </location>
</feature>
<dbReference type="Gene3D" id="2.30.30.40">
    <property type="entry name" value="SH3 Domains"/>
    <property type="match status" value="1"/>
</dbReference>
<dbReference type="PRINTS" id="PR00109">
    <property type="entry name" value="TYRKINASE"/>
</dbReference>
<evidence type="ECO:0000256" key="7">
    <source>
        <dbReference type="ARBA" id="ARBA00022999"/>
    </source>
</evidence>
<feature type="compositionally biased region" description="Low complexity" evidence="14">
    <location>
        <begin position="14"/>
        <end position="28"/>
    </location>
</feature>